<evidence type="ECO:0000256" key="5">
    <source>
        <dbReference type="ARBA" id="ARBA00022801"/>
    </source>
</evidence>
<evidence type="ECO:0000256" key="2">
    <source>
        <dbReference type="ARBA" id="ARBA00022649"/>
    </source>
</evidence>
<comment type="similarity">
    <text evidence="7 8">Belongs to the PINc/VapC protein family.</text>
</comment>
<dbReference type="Gene3D" id="3.40.50.1010">
    <property type="entry name" value="5'-nuclease"/>
    <property type="match status" value="1"/>
</dbReference>
<accession>A0ABT1C357</accession>
<evidence type="ECO:0000256" key="6">
    <source>
        <dbReference type="ARBA" id="ARBA00022842"/>
    </source>
</evidence>
<evidence type="ECO:0000256" key="8">
    <source>
        <dbReference type="HAMAP-Rule" id="MF_00265"/>
    </source>
</evidence>
<dbReference type="HAMAP" id="MF_00265">
    <property type="entry name" value="VapC_Nob1"/>
    <property type="match status" value="1"/>
</dbReference>
<name>A0ABT1C357_9HYPH</name>
<feature type="domain" description="PIN" evidence="9">
    <location>
        <begin position="3"/>
        <end position="121"/>
    </location>
</feature>
<dbReference type="EMBL" id="JAMXQS010000002">
    <property type="protein sequence ID" value="MCO6049078.1"/>
    <property type="molecule type" value="Genomic_DNA"/>
</dbReference>
<keyword evidence="4 8" id="KW-0479">Metal-binding</keyword>
<gene>
    <name evidence="8" type="primary">vapC</name>
    <name evidence="10" type="ORF">NGM99_04665</name>
</gene>
<evidence type="ECO:0000313" key="10">
    <source>
        <dbReference type="EMBL" id="MCO6049078.1"/>
    </source>
</evidence>
<keyword evidence="3 8" id="KW-0540">Nuclease</keyword>
<evidence type="ECO:0000256" key="4">
    <source>
        <dbReference type="ARBA" id="ARBA00022723"/>
    </source>
</evidence>
<keyword evidence="8" id="KW-0800">Toxin</keyword>
<keyword evidence="6 8" id="KW-0460">Magnesium</keyword>
<feature type="binding site" evidence="8">
    <location>
        <position position="100"/>
    </location>
    <ligand>
        <name>Mg(2+)</name>
        <dbReference type="ChEBI" id="CHEBI:18420"/>
    </ligand>
</feature>
<dbReference type="InterPro" id="IPR022907">
    <property type="entry name" value="VapC_family"/>
</dbReference>
<evidence type="ECO:0000259" key="9">
    <source>
        <dbReference type="Pfam" id="PF01850"/>
    </source>
</evidence>
<dbReference type="PANTHER" id="PTHR33653:SF1">
    <property type="entry name" value="RIBONUCLEASE VAPC2"/>
    <property type="match status" value="1"/>
</dbReference>
<dbReference type="EC" id="3.1.-.-" evidence="8"/>
<comment type="cofactor">
    <cofactor evidence="1 8">
        <name>Mg(2+)</name>
        <dbReference type="ChEBI" id="CHEBI:18420"/>
    </cofactor>
</comment>
<reference evidence="10 11" key="1">
    <citation type="submission" date="2022-06" db="EMBL/GenBank/DDBJ databases">
        <title>Mesorhizobium sp. strain RP14 Genome sequencing and assembly.</title>
        <authorList>
            <person name="Kim I."/>
        </authorList>
    </citation>
    <scope>NUCLEOTIDE SEQUENCE [LARGE SCALE GENOMIC DNA]</scope>
    <source>
        <strain evidence="11">RP14(2022)</strain>
    </source>
</reference>
<evidence type="ECO:0000256" key="7">
    <source>
        <dbReference type="ARBA" id="ARBA00038093"/>
    </source>
</evidence>
<dbReference type="SUPFAM" id="SSF88723">
    <property type="entry name" value="PIN domain-like"/>
    <property type="match status" value="1"/>
</dbReference>
<dbReference type="CDD" id="cd18746">
    <property type="entry name" value="PIN_VapC4-5_FitB-like"/>
    <property type="match status" value="1"/>
</dbReference>
<dbReference type="Pfam" id="PF01850">
    <property type="entry name" value="PIN"/>
    <property type="match status" value="1"/>
</dbReference>
<protein>
    <recommendedName>
        <fullName evidence="8">Ribonuclease VapC</fullName>
        <shortName evidence="8">RNase VapC</shortName>
        <ecNumber evidence="8">3.1.-.-</ecNumber>
    </recommendedName>
    <alternativeName>
        <fullName evidence="8">Toxin VapC</fullName>
    </alternativeName>
</protein>
<comment type="function">
    <text evidence="8">Toxic component of a toxin-antitoxin (TA) system. An RNase.</text>
</comment>
<feature type="binding site" evidence="8">
    <location>
        <position position="5"/>
    </location>
    <ligand>
        <name>Mg(2+)</name>
        <dbReference type="ChEBI" id="CHEBI:18420"/>
    </ligand>
</feature>
<dbReference type="RefSeq" id="WP_252816465.1">
    <property type="nucleotide sequence ID" value="NZ_JAMXQS010000002.1"/>
</dbReference>
<evidence type="ECO:0000313" key="11">
    <source>
        <dbReference type="Proteomes" id="UP001205906"/>
    </source>
</evidence>
<keyword evidence="2 8" id="KW-1277">Toxin-antitoxin system</keyword>
<sequence length="146" mass="16419">MFLFDTVVVSESFKTQPNTQVLAWLRSVPSAHVFISVVTAGELQRGIQKLEALEKRRPERFIKWAAETIGHYGDRVLPITVPIARRWGDLSFRLGNTNPDLLIAATALEHDLTVVTRNSRHFEPTGVKLLNPYLSEGPYAPARLGR</sequence>
<keyword evidence="5 8" id="KW-0378">Hydrolase</keyword>
<evidence type="ECO:0000256" key="3">
    <source>
        <dbReference type="ARBA" id="ARBA00022722"/>
    </source>
</evidence>
<keyword evidence="11" id="KW-1185">Reference proteome</keyword>
<comment type="caution">
    <text evidence="10">The sequence shown here is derived from an EMBL/GenBank/DDBJ whole genome shotgun (WGS) entry which is preliminary data.</text>
</comment>
<dbReference type="Proteomes" id="UP001205906">
    <property type="component" value="Unassembled WGS sequence"/>
</dbReference>
<dbReference type="InterPro" id="IPR050556">
    <property type="entry name" value="Type_II_TA_system_RNase"/>
</dbReference>
<dbReference type="PANTHER" id="PTHR33653">
    <property type="entry name" value="RIBONUCLEASE VAPC2"/>
    <property type="match status" value="1"/>
</dbReference>
<organism evidence="10 11">
    <name type="scientific">Mesorhizobium liriopis</name>
    <dbReference type="NCBI Taxonomy" id="2953882"/>
    <lineage>
        <taxon>Bacteria</taxon>
        <taxon>Pseudomonadati</taxon>
        <taxon>Pseudomonadota</taxon>
        <taxon>Alphaproteobacteria</taxon>
        <taxon>Hyphomicrobiales</taxon>
        <taxon>Phyllobacteriaceae</taxon>
        <taxon>Mesorhizobium</taxon>
    </lineage>
</organism>
<dbReference type="InterPro" id="IPR029060">
    <property type="entry name" value="PIN-like_dom_sf"/>
</dbReference>
<dbReference type="InterPro" id="IPR002716">
    <property type="entry name" value="PIN_dom"/>
</dbReference>
<proteinExistence type="inferred from homology"/>
<evidence type="ECO:0000256" key="1">
    <source>
        <dbReference type="ARBA" id="ARBA00001946"/>
    </source>
</evidence>